<dbReference type="PROSITE" id="PS00211">
    <property type="entry name" value="ABC_TRANSPORTER_1"/>
    <property type="match status" value="1"/>
</dbReference>
<feature type="transmembrane region" description="Helical" evidence="9">
    <location>
        <begin position="725"/>
        <end position="749"/>
    </location>
</feature>
<evidence type="ECO:0000256" key="6">
    <source>
        <dbReference type="ARBA" id="ARBA00022989"/>
    </source>
</evidence>
<dbReference type="InterPro" id="IPR003838">
    <property type="entry name" value="ABC3_permease_C"/>
</dbReference>
<dbReference type="Gene3D" id="3.40.50.300">
    <property type="entry name" value="P-loop containing nucleotide triphosphate hydrolases"/>
    <property type="match status" value="1"/>
</dbReference>
<dbReference type="GO" id="GO:0016887">
    <property type="term" value="F:ATP hydrolysis activity"/>
    <property type="evidence" value="ECO:0007669"/>
    <property type="project" value="InterPro"/>
</dbReference>
<feature type="domain" description="ABC transporter" evidence="10">
    <location>
        <begin position="9"/>
        <end position="254"/>
    </location>
</feature>
<dbReference type="InterPro" id="IPR003439">
    <property type="entry name" value="ABC_transporter-like_ATP-bd"/>
</dbReference>
<keyword evidence="7 9" id="KW-0472">Membrane</keyword>
<evidence type="ECO:0000256" key="7">
    <source>
        <dbReference type="ARBA" id="ARBA00023136"/>
    </source>
</evidence>
<organism evidence="11 12">
    <name type="scientific">Mameliella alba</name>
    <dbReference type="NCBI Taxonomy" id="561184"/>
    <lineage>
        <taxon>Bacteria</taxon>
        <taxon>Pseudomonadati</taxon>
        <taxon>Pseudomonadota</taxon>
        <taxon>Alphaproteobacteria</taxon>
        <taxon>Rhodobacterales</taxon>
        <taxon>Roseobacteraceae</taxon>
        <taxon>Mameliella</taxon>
    </lineage>
</organism>
<keyword evidence="2" id="KW-1003">Cell membrane</keyword>
<dbReference type="RefSeq" id="WP_052244315.1">
    <property type="nucleotide sequence ID" value="NZ_JSUQ01000003.1"/>
</dbReference>
<dbReference type="Pfam" id="PF00005">
    <property type="entry name" value="ABC_tran"/>
    <property type="match status" value="1"/>
</dbReference>
<dbReference type="Proteomes" id="UP000030960">
    <property type="component" value="Unassembled WGS sequence"/>
</dbReference>
<evidence type="ECO:0000256" key="4">
    <source>
        <dbReference type="ARBA" id="ARBA00022741"/>
    </source>
</evidence>
<evidence type="ECO:0000256" key="9">
    <source>
        <dbReference type="SAM" id="Phobius"/>
    </source>
</evidence>
<dbReference type="PANTHER" id="PTHR24220">
    <property type="entry name" value="IMPORT ATP-BINDING PROTEIN"/>
    <property type="match status" value="1"/>
</dbReference>
<evidence type="ECO:0000259" key="10">
    <source>
        <dbReference type="PROSITE" id="PS50893"/>
    </source>
</evidence>
<sequence length="762" mass="84860">MTAGDDWVLKAERLGCVYADNGSGNQPSSGVYADKFTLPRGQVTAIIGESGSGKSTLLSILAGLRKPNRLNDQSRLLYRGKDGRVWDQLRENRPPPGEIAFVFQEAQLIKAIPARANAKMAGHISNKGNAGELARDLAQDFELGPQWDKLSETLSGGQAQRIAIIRALCVEPNLIVCDEPTSSLDKTMSQNVIEALRWWTHETGCAVLWVTHELDLAAHYADRVALVSSGRVYCDAETGQPWTLDAPYEERLDILHDLIEQGRKQPALTVEALDRMIDRPGDAAPDEMELARAPRWRPGSLRSYGFVVNCAVDEVSLGMRRAVAAGSNRIWAHLRGLYQAMTRSLTLILFLGLTVFYFVALGRNVTEAALNAQLSQPSMSHFTMRTVYNGGQTLDIASLGVLDKTLFDAAPIAAEASDKARRVFGRRVHEQQYLWFPDESKDGTCNTRPLDGIEPYIRTMQVFDAREPLFEDLSFPAWNGVEADPEWRTRPGILATQGFMETFRIEAGQEICLELFNRTIGLPVLGVAEEFPGGGERKYPLAVTELVYHDLFLEAPPDNFVQNGKITLPTYREAAVYFDKTSFENVVCKFPDMPECTPDETPVLFGFKLDQDILNQVRGMLRAMDGASVSFAVLSWTFAATIVISTALATAAFVQRNEKSIAVMKAFGYTVAHMAMMIQTQIAVLLCLAIFWFLGLHWIFQTYAAPYAANAFDLPVEWLAMKQGLFWRAFIAVFLLSLLVTVVVIGTWWRKNRYLSETLQTI</sequence>
<dbReference type="AlphaFoldDB" id="A0A0B3SVV6"/>
<evidence type="ECO:0000313" key="12">
    <source>
        <dbReference type="Proteomes" id="UP000030960"/>
    </source>
</evidence>
<dbReference type="InterPro" id="IPR015854">
    <property type="entry name" value="ABC_transpr_LolD-like"/>
</dbReference>
<evidence type="ECO:0000313" key="11">
    <source>
        <dbReference type="EMBL" id="KHQ54574.1"/>
    </source>
</evidence>
<dbReference type="Pfam" id="PF02687">
    <property type="entry name" value="FtsX"/>
    <property type="match status" value="1"/>
</dbReference>
<keyword evidence="6 9" id="KW-1133">Transmembrane helix</keyword>
<keyword evidence="4" id="KW-0547">Nucleotide-binding</keyword>
<keyword evidence="5" id="KW-0067">ATP-binding</keyword>
<name>A0A0B3SVV6_9RHOB</name>
<dbReference type="InterPro" id="IPR017871">
    <property type="entry name" value="ABC_transporter-like_CS"/>
</dbReference>
<gene>
    <name evidence="11" type="ORF">OA50_01170</name>
</gene>
<dbReference type="SUPFAM" id="SSF52540">
    <property type="entry name" value="P-loop containing nucleoside triphosphate hydrolases"/>
    <property type="match status" value="1"/>
</dbReference>
<dbReference type="PROSITE" id="PS50893">
    <property type="entry name" value="ABC_TRANSPORTER_2"/>
    <property type="match status" value="1"/>
</dbReference>
<comment type="caution">
    <text evidence="11">The sequence shown here is derived from an EMBL/GenBank/DDBJ whole genome shotgun (WGS) entry which is preliminary data.</text>
</comment>
<evidence type="ECO:0000256" key="5">
    <source>
        <dbReference type="ARBA" id="ARBA00022840"/>
    </source>
</evidence>
<evidence type="ECO:0000256" key="3">
    <source>
        <dbReference type="ARBA" id="ARBA00022692"/>
    </source>
</evidence>
<comment type="subcellular location">
    <subcellularLocation>
        <location evidence="1">Cell inner membrane</location>
        <topology evidence="1">Multi-pass membrane protein</topology>
    </subcellularLocation>
</comment>
<evidence type="ECO:0000256" key="1">
    <source>
        <dbReference type="ARBA" id="ARBA00004429"/>
    </source>
</evidence>
<evidence type="ECO:0000256" key="8">
    <source>
        <dbReference type="ARBA" id="ARBA00038388"/>
    </source>
</evidence>
<proteinExistence type="inferred from homology"/>
<protein>
    <submittedName>
        <fullName evidence="11">AttE component of AttEFGH ABC transport system</fullName>
    </submittedName>
</protein>
<dbReference type="InterPro" id="IPR027417">
    <property type="entry name" value="P-loop_NTPase"/>
</dbReference>
<comment type="similarity">
    <text evidence="8">Belongs to the ABC transporter superfamily. Macrolide exporter (TC 3.A.1.122) family.</text>
</comment>
<feature type="transmembrane region" description="Helical" evidence="9">
    <location>
        <begin position="631"/>
        <end position="654"/>
    </location>
</feature>
<feature type="transmembrane region" description="Helical" evidence="9">
    <location>
        <begin position="666"/>
        <end position="694"/>
    </location>
</feature>
<dbReference type="OrthoDB" id="7794977at2"/>
<dbReference type="GO" id="GO:0005886">
    <property type="term" value="C:plasma membrane"/>
    <property type="evidence" value="ECO:0007669"/>
    <property type="project" value="UniProtKB-SubCell"/>
</dbReference>
<evidence type="ECO:0000256" key="2">
    <source>
        <dbReference type="ARBA" id="ARBA00022475"/>
    </source>
</evidence>
<dbReference type="STRING" id="561184.SAMN05216376_105341"/>
<keyword evidence="3 9" id="KW-0812">Transmembrane</keyword>
<dbReference type="GO" id="GO:0022857">
    <property type="term" value="F:transmembrane transporter activity"/>
    <property type="evidence" value="ECO:0007669"/>
    <property type="project" value="TreeGrafter"/>
</dbReference>
<dbReference type="GO" id="GO:0005524">
    <property type="term" value="F:ATP binding"/>
    <property type="evidence" value="ECO:0007669"/>
    <property type="project" value="UniProtKB-KW"/>
</dbReference>
<dbReference type="EMBL" id="JSUQ01000003">
    <property type="protein sequence ID" value="KHQ54574.1"/>
    <property type="molecule type" value="Genomic_DNA"/>
</dbReference>
<dbReference type="SMART" id="SM00382">
    <property type="entry name" value="AAA"/>
    <property type="match status" value="1"/>
</dbReference>
<reference evidence="11 12" key="1">
    <citation type="submission" date="2014-10" db="EMBL/GenBank/DDBJ databases">
        <title>Genome sequence of Ponticoccus sp. strain UMTAT08 isolated from clonal culture of toxic dinoflagellate Alexandrium tamiyavanichii.</title>
        <authorList>
            <person name="Gan H.Y."/>
            <person name="Muhd D.-D."/>
            <person name="Mohd Noor M.E."/>
            <person name="Yeong Y.S."/>
            <person name="Usup G."/>
        </authorList>
    </citation>
    <scope>NUCLEOTIDE SEQUENCE [LARGE SCALE GENOMIC DNA]</scope>
    <source>
        <strain evidence="11 12">UMTAT08</strain>
    </source>
</reference>
<dbReference type="InterPro" id="IPR003593">
    <property type="entry name" value="AAA+_ATPase"/>
</dbReference>
<accession>A0A0B3SVV6</accession>
<keyword evidence="12" id="KW-1185">Reference proteome</keyword>